<keyword evidence="3" id="KW-1185">Reference proteome</keyword>
<dbReference type="Pfam" id="PF14223">
    <property type="entry name" value="Retrotran_gag_2"/>
    <property type="match status" value="1"/>
</dbReference>
<gene>
    <name evidence="2" type="ORF">VFH_I307800</name>
</gene>
<dbReference type="EMBL" id="OX451736">
    <property type="protein sequence ID" value="CAI8587607.1"/>
    <property type="molecule type" value="Genomic_DNA"/>
</dbReference>
<dbReference type="Proteomes" id="UP001157006">
    <property type="component" value="Chromosome 1L"/>
</dbReference>
<name>A0AAV0YST4_VICFA</name>
<proteinExistence type="predicted"/>
<feature type="compositionally biased region" description="Basic and acidic residues" evidence="1">
    <location>
        <begin position="56"/>
        <end position="66"/>
    </location>
</feature>
<evidence type="ECO:0000313" key="2">
    <source>
        <dbReference type="EMBL" id="CAI8587607.1"/>
    </source>
</evidence>
<organism evidence="2 3">
    <name type="scientific">Vicia faba</name>
    <name type="common">Broad bean</name>
    <name type="synonym">Faba vulgaris</name>
    <dbReference type="NCBI Taxonomy" id="3906"/>
    <lineage>
        <taxon>Eukaryota</taxon>
        <taxon>Viridiplantae</taxon>
        <taxon>Streptophyta</taxon>
        <taxon>Embryophyta</taxon>
        <taxon>Tracheophyta</taxon>
        <taxon>Spermatophyta</taxon>
        <taxon>Magnoliopsida</taxon>
        <taxon>eudicotyledons</taxon>
        <taxon>Gunneridae</taxon>
        <taxon>Pentapetalae</taxon>
        <taxon>rosids</taxon>
        <taxon>fabids</taxon>
        <taxon>Fabales</taxon>
        <taxon>Fabaceae</taxon>
        <taxon>Papilionoideae</taxon>
        <taxon>50 kb inversion clade</taxon>
        <taxon>NPAAA clade</taxon>
        <taxon>Hologalegina</taxon>
        <taxon>IRL clade</taxon>
        <taxon>Fabeae</taxon>
        <taxon>Vicia</taxon>
    </lineage>
</organism>
<evidence type="ECO:0000313" key="3">
    <source>
        <dbReference type="Proteomes" id="UP001157006"/>
    </source>
</evidence>
<protein>
    <submittedName>
        <fullName evidence="2">Uncharacterized protein</fullName>
    </submittedName>
</protein>
<reference evidence="2 3" key="1">
    <citation type="submission" date="2023-01" db="EMBL/GenBank/DDBJ databases">
        <authorList>
            <person name="Kreplak J."/>
        </authorList>
    </citation>
    <scope>NUCLEOTIDE SEQUENCE [LARGE SCALE GENOMIC DNA]</scope>
</reference>
<evidence type="ECO:0000256" key="1">
    <source>
        <dbReference type="SAM" id="MobiDB-lite"/>
    </source>
</evidence>
<accession>A0AAV0YST4</accession>
<feature type="region of interest" description="Disordered" evidence="1">
    <location>
        <begin position="56"/>
        <end position="75"/>
    </location>
</feature>
<sequence length="127" mass="14121">MKNQLNRNGEAMTDARIVEKIQRSLTNKFENIVCAIEDAKDLSTITVKEVAGSLEAHEQHKIKNEETLEDENPTETEMHFSLKIGVGEDMVVEDVMVVEVTKITTSTEDSQANKTGVVEDVAKEVVC</sequence>
<dbReference type="AlphaFoldDB" id="A0AAV0YST4"/>